<dbReference type="Gene3D" id="3.30.70.270">
    <property type="match status" value="1"/>
</dbReference>
<dbReference type="STRING" id="3635.A0A1U8IB20"/>
<dbReference type="Pfam" id="PF17919">
    <property type="entry name" value="RT_RNaseH_2"/>
    <property type="match status" value="1"/>
</dbReference>
<reference evidence="2" key="1">
    <citation type="journal article" date="2020" name="Nat. Genet.">
        <title>Genomic diversifications of five Gossypium allopolyploid species and their impact on cotton improvement.</title>
        <authorList>
            <person name="Chen Z.J."/>
            <person name="Sreedasyam A."/>
            <person name="Ando A."/>
            <person name="Song Q."/>
            <person name="De Santiago L.M."/>
            <person name="Hulse-Kemp A.M."/>
            <person name="Ding M."/>
            <person name="Ye W."/>
            <person name="Kirkbride R.C."/>
            <person name="Jenkins J."/>
            <person name="Plott C."/>
            <person name="Lovell J."/>
            <person name="Lin Y.M."/>
            <person name="Vaughn R."/>
            <person name="Liu B."/>
            <person name="Simpson S."/>
            <person name="Scheffler B.E."/>
            <person name="Wen L."/>
            <person name="Saski C.A."/>
            <person name="Grover C.E."/>
            <person name="Hu G."/>
            <person name="Conover J.L."/>
            <person name="Carlson J.W."/>
            <person name="Shu S."/>
            <person name="Boston L.B."/>
            <person name="Williams M."/>
            <person name="Peterson D.G."/>
            <person name="McGee K."/>
            <person name="Jones D.C."/>
            <person name="Wendel J.F."/>
            <person name="Stelly D.M."/>
            <person name="Grimwood J."/>
            <person name="Schmutz J."/>
        </authorList>
    </citation>
    <scope>NUCLEOTIDE SEQUENCE [LARGE SCALE GENOMIC DNA]</scope>
    <source>
        <strain evidence="2">cv. TM-1</strain>
    </source>
</reference>
<feature type="domain" description="Reverse transcriptase/retrotransposon-derived protein RNase H-like" evidence="1">
    <location>
        <begin position="60"/>
        <end position="99"/>
    </location>
</feature>
<gene>
    <name evidence="3" type="primary">LOC107894560</name>
</gene>
<dbReference type="SUPFAM" id="SSF56672">
    <property type="entry name" value="DNA/RNA polymerases"/>
    <property type="match status" value="1"/>
</dbReference>
<dbReference type="InterPro" id="IPR043128">
    <property type="entry name" value="Rev_trsase/Diguanyl_cyclase"/>
</dbReference>
<evidence type="ECO:0000313" key="2">
    <source>
        <dbReference type="Proteomes" id="UP000818029"/>
    </source>
</evidence>
<proteinExistence type="predicted"/>
<reference evidence="3" key="2">
    <citation type="submission" date="2025-08" db="UniProtKB">
        <authorList>
            <consortium name="RefSeq"/>
        </authorList>
    </citation>
    <scope>IDENTIFICATION</scope>
</reference>
<dbReference type="InterPro" id="IPR043502">
    <property type="entry name" value="DNA/RNA_pol_sf"/>
</dbReference>
<dbReference type="PaxDb" id="3635-A0A1U8IB20"/>
<sequence length="152" mass="17539">MDWLVKHRVTLDCAAKRMVLKTAEGEEIMMIGYYRRFLEGFFVLAAPLTKLIRKGAPFVWTEKQQEAFERLKEVLTEAPVLIQSEPGKDFTVYSNASHKLAKLYVAEIVRLHGVLVLGPELVANIEDKVRIIKDRLKEAPDRQKLYANLKRK</sequence>
<dbReference type="InterPro" id="IPR051320">
    <property type="entry name" value="Viral_Replic_Matur_Polypro"/>
</dbReference>
<dbReference type="PANTHER" id="PTHR33064:SF37">
    <property type="entry name" value="RIBONUCLEASE H"/>
    <property type="match status" value="1"/>
</dbReference>
<dbReference type="PANTHER" id="PTHR33064">
    <property type="entry name" value="POL PROTEIN"/>
    <property type="match status" value="1"/>
</dbReference>
<dbReference type="RefSeq" id="XP_016675312.1">
    <property type="nucleotide sequence ID" value="XM_016819823.1"/>
</dbReference>
<keyword evidence="2" id="KW-1185">Reference proteome</keyword>
<dbReference type="InterPro" id="IPR041577">
    <property type="entry name" value="RT_RNaseH_2"/>
</dbReference>
<evidence type="ECO:0000259" key="1">
    <source>
        <dbReference type="Pfam" id="PF17919"/>
    </source>
</evidence>
<name>A0A1U8IB20_GOSHI</name>
<dbReference type="GeneID" id="107894560"/>
<dbReference type="Proteomes" id="UP000818029">
    <property type="component" value="Chromosome A13"/>
</dbReference>
<organism evidence="2 3">
    <name type="scientific">Gossypium hirsutum</name>
    <name type="common">Upland cotton</name>
    <name type="synonym">Gossypium mexicanum</name>
    <dbReference type="NCBI Taxonomy" id="3635"/>
    <lineage>
        <taxon>Eukaryota</taxon>
        <taxon>Viridiplantae</taxon>
        <taxon>Streptophyta</taxon>
        <taxon>Embryophyta</taxon>
        <taxon>Tracheophyta</taxon>
        <taxon>Spermatophyta</taxon>
        <taxon>Magnoliopsida</taxon>
        <taxon>eudicotyledons</taxon>
        <taxon>Gunneridae</taxon>
        <taxon>Pentapetalae</taxon>
        <taxon>rosids</taxon>
        <taxon>malvids</taxon>
        <taxon>Malvales</taxon>
        <taxon>Malvaceae</taxon>
        <taxon>Malvoideae</taxon>
        <taxon>Gossypium</taxon>
    </lineage>
</organism>
<dbReference type="AlphaFoldDB" id="A0A1U8IB20"/>
<dbReference type="FunFam" id="3.30.70.270:FF:000020">
    <property type="entry name" value="Transposon Tf2-6 polyprotein-like Protein"/>
    <property type="match status" value="1"/>
</dbReference>
<protein>
    <recommendedName>
        <fullName evidence="1">Reverse transcriptase/retrotransposon-derived protein RNase H-like domain-containing protein</fullName>
    </recommendedName>
</protein>
<evidence type="ECO:0000313" key="3">
    <source>
        <dbReference type="RefSeq" id="XP_016675312.1"/>
    </source>
</evidence>
<accession>A0A1U8IB20</accession>
<dbReference type="KEGG" id="ghi:107894560"/>